<evidence type="ECO:0000313" key="1">
    <source>
        <dbReference type="EMBL" id="NEV67218.1"/>
    </source>
</evidence>
<reference evidence="1" key="2">
    <citation type="journal article" date="2015" name="Genome Announc.">
        <title>Draft Genome Sequence of Filamentous Marine Cyanobacterium Lyngbya confervoides Strain BDU141951.</title>
        <authorList>
            <person name="Chandrababunaidu M.M."/>
            <person name="Sen D."/>
            <person name="Tripathy S."/>
        </authorList>
    </citation>
    <scope>NUCLEOTIDE SEQUENCE</scope>
    <source>
        <strain evidence="1">BDU141951</strain>
    </source>
</reference>
<sequence length="88" mass="9962">MLRNKGLKPLACWYLTADCYISPDQLSAIAQRYDLQAVQQPLESKFSPPAWWGLPPGADYYLRGSGHQYLLRVFDPATGSVMVERTQD</sequence>
<dbReference type="AlphaFoldDB" id="A0A0C1Y2C4"/>
<reference evidence="1" key="1">
    <citation type="submission" date="2014-11" db="EMBL/GenBank/DDBJ databases">
        <authorList>
            <person name="Malar M.C."/>
            <person name="Sen D."/>
            <person name="Tripathy S."/>
        </authorList>
    </citation>
    <scope>NUCLEOTIDE SEQUENCE</scope>
    <source>
        <strain evidence="1">BDU141951</strain>
    </source>
</reference>
<name>A0A0C1Y2C4_9CYAN</name>
<comment type="caution">
    <text evidence="1">The sequence shown here is derived from an EMBL/GenBank/DDBJ whole genome shotgun (WGS) entry which is preliminary data.</text>
</comment>
<gene>
    <name evidence="1" type="ORF">QQ91_008810</name>
</gene>
<organism evidence="1">
    <name type="scientific">Lyngbya confervoides BDU141951</name>
    <dbReference type="NCBI Taxonomy" id="1574623"/>
    <lineage>
        <taxon>Bacteria</taxon>
        <taxon>Bacillati</taxon>
        <taxon>Cyanobacteriota</taxon>
        <taxon>Cyanophyceae</taxon>
        <taxon>Oscillatoriophycideae</taxon>
        <taxon>Oscillatoriales</taxon>
        <taxon>Microcoleaceae</taxon>
        <taxon>Lyngbya</taxon>
    </lineage>
</organism>
<dbReference type="EMBL" id="JTHE02000003">
    <property type="protein sequence ID" value="NEV67218.1"/>
    <property type="molecule type" value="Genomic_DNA"/>
</dbReference>
<proteinExistence type="predicted"/>
<accession>A0A0C1Y2C4</accession>
<reference evidence="1" key="3">
    <citation type="submission" date="2020-02" db="EMBL/GenBank/DDBJ databases">
        <authorList>
            <person name="Sarangi A.N."/>
            <person name="Ghosh S."/>
            <person name="Mukherjee M."/>
            <person name="Tripathy S."/>
        </authorList>
    </citation>
    <scope>NUCLEOTIDE SEQUENCE</scope>
    <source>
        <strain evidence="1">BDU141951</strain>
    </source>
</reference>
<protein>
    <submittedName>
        <fullName evidence="1">Uncharacterized protein</fullName>
    </submittedName>
</protein>